<accession>A0A3G3MGE0</accession>
<protein>
    <submittedName>
        <fullName evidence="1">Uncharacterized protein</fullName>
    </submittedName>
</protein>
<organism evidence="1">
    <name type="scientific">Lithothamnion sp</name>
    <dbReference type="NCBI Taxonomy" id="1940749"/>
    <lineage>
        <taxon>Eukaryota</taxon>
        <taxon>Rhodophyta</taxon>
        <taxon>Florideophyceae</taxon>
        <taxon>Corallinophycidae</taxon>
        <taxon>Hapalidiales</taxon>
        <taxon>Hapalidiaceae</taxon>
        <taxon>Melobesioideae</taxon>
        <taxon>Lithothamnion</taxon>
    </lineage>
</organism>
<sequence>MKESFGRINMQYLSNQYNLDSEHELMLERPIGWSSACLDSTIDYYLNCNYTDLQINEEEKTDQKDN</sequence>
<geneLocation type="plastid" evidence="1"/>
<reference evidence="1" key="1">
    <citation type="journal article" date="2018" name="Genome Biol. Evol.">
        <title>Mitochondrial and Plastid Genomes from Coralline Red Algae Provide Insights into the Incongruent Evolutionary Histories of Organelles.</title>
        <authorList>
            <person name="Lee J."/>
            <person name="Song H.J."/>
            <person name="In Park S."/>
            <person name="Lee Y.M."/>
            <person name="Jeong S.Y."/>
            <person name="Oh Cho T."/>
            <person name="Kim J.H."/>
            <person name="Choi H.G."/>
            <person name="Choi C.G."/>
            <person name="Nelson W.A."/>
            <person name="Fredericq S."/>
            <person name="Bhattacharya D."/>
            <person name="Su Yoon H."/>
        </authorList>
    </citation>
    <scope>NUCLEOTIDE SEQUENCE</scope>
</reference>
<name>A0A3G3MGE0_9FLOR</name>
<dbReference type="AlphaFoldDB" id="A0A3G3MGE0"/>
<dbReference type="EMBL" id="MH281627">
    <property type="protein sequence ID" value="AYR05899.1"/>
    <property type="molecule type" value="Genomic_DNA"/>
</dbReference>
<keyword evidence="1" id="KW-0934">Plastid</keyword>
<proteinExistence type="predicted"/>
<evidence type="ECO:0000313" key="1">
    <source>
        <dbReference type="EMBL" id="AYR05899.1"/>
    </source>
</evidence>
<gene>
    <name evidence="1" type="primary">orf65</name>
</gene>